<dbReference type="Pfam" id="PF00355">
    <property type="entry name" value="Rieske"/>
    <property type="match status" value="1"/>
</dbReference>
<dbReference type="GO" id="GO:0004497">
    <property type="term" value="F:monooxygenase activity"/>
    <property type="evidence" value="ECO:0007669"/>
    <property type="project" value="UniProtKB-ARBA"/>
</dbReference>
<dbReference type="AlphaFoldDB" id="A0A919RLS4"/>
<dbReference type="PRINTS" id="PR00090">
    <property type="entry name" value="RNGDIOXGNASE"/>
</dbReference>
<organism evidence="8 9">
    <name type="scientific">Sinosporangium siamense</name>
    <dbReference type="NCBI Taxonomy" id="1367973"/>
    <lineage>
        <taxon>Bacteria</taxon>
        <taxon>Bacillati</taxon>
        <taxon>Actinomycetota</taxon>
        <taxon>Actinomycetes</taxon>
        <taxon>Streptosporangiales</taxon>
        <taxon>Streptosporangiaceae</taxon>
        <taxon>Sinosporangium</taxon>
    </lineage>
</organism>
<keyword evidence="5" id="KW-0411">Iron-sulfur</keyword>
<dbReference type="Gene3D" id="2.102.10.10">
    <property type="entry name" value="Rieske [2Fe-2S] iron-sulphur domain"/>
    <property type="match status" value="1"/>
</dbReference>
<keyword evidence="9" id="KW-1185">Reference proteome</keyword>
<dbReference type="PROSITE" id="PS00570">
    <property type="entry name" value="RING_HYDROXYL_ALPHA"/>
    <property type="match status" value="1"/>
</dbReference>
<accession>A0A919RLS4</accession>
<evidence type="ECO:0000256" key="3">
    <source>
        <dbReference type="ARBA" id="ARBA00023002"/>
    </source>
</evidence>
<evidence type="ECO:0000313" key="9">
    <source>
        <dbReference type="Proteomes" id="UP000606172"/>
    </source>
</evidence>
<gene>
    <name evidence="8" type="ORF">Ssi02_53960</name>
</gene>
<dbReference type="CDD" id="cd03469">
    <property type="entry name" value="Rieske_RO_Alpha_N"/>
    <property type="match status" value="1"/>
</dbReference>
<evidence type="ECO:0000256" key="4">
    <source>
        <dbReference type="ARBA" id="ARBA00023004"/>
    </source>
</evidence>
<keyword evidence="4" id="KW-0408">Iron</keyword>
<evidence type="ECO:0000259" key="7">
    <source>
        <dbReference type="PROSITE" id="PS51296"/>
    </source>
</evidence>
<dbReference type="PROSITE" id="PS51296">
    <property type="entry name" value="RIESKE"/>
    <property type="match status" value="1"/>
</dbReference>
<dbReference type="GO" id="GO:0005506">
    <property type="term" value="F:iron ion binding"/>
    <property type="evidence" value="ECO:0007669"/>
    <property type="project" value="InterPro"/>
</dbReference>
<evidence type="ECO:0000256" key="1">
    <source>
        <dbReference type="ARBA" id="ARBA00022714"/>
    </source>
</evidence>
<name>A0A919RLS4_9ACTN</name>
<dbReference type="Proteomes" id="UP000606172">
    <property type="component" value="Unassembled WGS sequence"/>
</dbReference>
<feature type="region of interest" description="Disordered" evidence="6">
    <location>
        <begin position="192"/>
        <end position="237"/>
    </location>
</feature>
<dbReference type="SUPFAM" id="SSF50022">
    <property type="entry name" value="ISP domain"/>
    <property type="match status" value="1"/>
</dbReference>
<dbReference type="InterPro" id="IPR001663">
    <property type="entry name" value="Rng_hydr_dOase-A"/>
</dbReference>
<dbReference type="InterPro" id="IPR036922">
    <property type="entry name" value="Rieske_2Fe-2S_sf"/>
</dbReference>
<reference evidence="8" key="1">
    <citation type="submission" date="2021-01" db="EMBL/GenBank/DDBJ databases">
        <title>Whole genome shotgun sequence of Sinosporangium siamense NBRC 109515.</title>
        <authorList>
            <person name="Komaki H."/>
            <person name="Tamura T."/>
        </authorList>
    </citation>
    <scope>NUCLEOTIDE SEQUENCE</scope>
    <source>
        <strain evidence="8">NBRC 109515</strain>
    </source>
</reference>
<evidence type="ECO:0000256" key="6">
    <source>
        <dbReference type="SAM" id="MobiDB-lite"/>
    </source>
</evidence>
<feature type="compositionally biased region" description="Low complexity" evidence="6">
    <location>
        <begin position="223"/>
        <end position="237"/>
    </location>
</feature>
<evidence type="ECO:0000256" key="5">
    <source>
        <dbReference type="ARBA" id="ARBA00023014"/>
    </source>
</evidence>
<keyword evidence="2" id="KW-0479">Metal-binding</keyword>
<dbReference type="InterPro" id="IPR017941">
    <property type="entry name" value="Rieske_2Fe-2S"/>
</dbReference>
<dbReference type="GO" id="GO:0051537">
    <property type="term" value="F:2 iron, 2 sulfur cluster binding"/>
    <property type="evidence" value="ECO:0007669"/>
    <property type="project" value="UniProtKB-KW"/>
</dbReference>
<evidence type="ECO:0000313" key="8">
    <source>
        <dbReference type="EMBL" id="GII95165.1"/>
    </source>
</evidence>
<dbReference type="EMBL" id="BOOW01000034">
    <property type="protein sequence ID" value="GII95165.1"/>
    <property type="molecule type" value="Genomic_DNA"/>
</dbReference>
<evidence type="ECO:0000256" key="2">
    <source>
        <dbReference type="ARBA" id="ARBA00022723"/>
    </source>
</evidence>
<keyword evidence="1" id="KW-0001">2Fe-2S</keyword>
<comment type="caution">
    <text evidence="8">The sequence shown here is derived from an EMBL/GenBank/DDBJ whole genome shotgun (WGS) entry which is preliminary data.</text>
</comment>
<sequence>MTSKRLETGFTRDQYLDPVWFEHELDVLFRPTWQYAVHESQIPEPNSYIALQVLGENIVVTRDAEGLIHAVFNTCRHRGATLCDPGPGRGRRLVCPYHQWSYDMDGTLRTARTGPCASAPRRESAPARTYRALATRSASRTSPSSPECIGTTWTTPSLECDGRFRVNRTTATVAPRSSFWWRPAPHVRRSLRGLPAGRLRVDTPHPPGPVPQPEASRSSTPISASWSAKAAKWPPGR</sequence>
<keyword evidence="3" id="KW-0560">Oxidoreductase</keyword>
<protein>
    <recommendedName>
        <fullName evidence="7">Rieske domain-containing protein</fullName>
    </recommendedName>
</protein>
<dbReference type="PANTHER" id="PTHR43756">
    <property type="entry name" value="CHOLINE MONOOXYGENASE, CHLOROPLASTIC"/>
    <property type="match status" value="1"/>
</dbReference>
<dbReference type="GO" id="GO:0016705">
    <property type="term" value="F:oxidoreductase activity, acting on paired donors, with incorporation or reduction of molecular oxygen"/>
    <property type="evidence" value="ECO:0007669"/>
    <property type="project" value="UniProtKB-ARBA"/>
</dbReference>
<proteinExistence type="predicted"/>
<dbReference type="PANTHER" id="PTHR43756:SF5">
    <property type="entry name" value="CHOLINE MONOOXYGENASE, CHLOROPLASTIC"/>
    <property type="match status" value="1"/>
</dbReference>
<dbReference type="InterPro" id="IPR015881">
    <property type="entry name" value="ARHD_Rieske_2Fe_2S"/>
</dbReference>
<feature type="domain" description="Rieske" evidence="7">
    <location>
        <begin position="34"/>
        <end position="127"/>
    </location>
</feature>